<dbReference type="GO" id="GO:0005829">
    <property type="term" value="C:cytosol"/>
    <property type="evidence" value="ECO:0007669"/>
    <property type="project" value="TreeGrafter"/>
</dbReference>
<dbReference type="InterPro" id="IPR000905">
    <property type="entry name" value="Gcp-like_dom"/>
</dbReference>
<dbReference type="SUPFAM" id="SSF53067">
    <property type="entry name" value="Actin-like ATPase domain"/>
    <property type="match status" value="1"/>
</dbReference>
<dbReference type="Gene3D" id="3.30.420.40">
    <property type="match status" value="2"/>
</dbReference>
<dbReference type="EMBL" id="JACHOR010000004">
    <property type="protein sequence ID" value="MBB5746726.1"/>
    <property type="molecule type" value="Genomic_DNA"/>
</dbReference>
<dbReference type="Proteomes" id="UP000545037">
    <property type="component" value="Unassembled WGS sequence"/>
</dbReference>
<protein>
    <submittedName>
        <fullName evidence="3">tRNA threonylcarbamoyladenosine biosynthesis protein TsaB</fullName>
    </submittedName>
</protein>
<evidence type="ECO:0000256" key="1">
    <source>
        <dbReference type="SAM" id="MobiDB-lite"/>
    </source>
</evidence>
<feature type="region of interest" description="Disordered" evidence="1">
    <location>
        <begin position="243"/>
        <end position="277"/>
    </location>
</feature>
<dbReference type="InterPro" id="IPR043129">
    <property type="entry name" value="ATPase_NBD"/>
</dbReference>
<dbReference type="InterPro" id="IPR022496">
    <property type="entry name" value="T6A_TsaB"/>
</dbReference>
<proteinExistence type="predicted"/>
<feature type="domain" description="Gcp-like" evidence="2">
    <location>
        <begin position="78"/>
        <end position="174"/>
    </location>
</feature>
<dbReference type="PANTHER" id="PTHR11735:SF11">
    <property type="entry name" value="TRNA THREONYLCARBAMOYLADENOSINE BIOSYNTHESIS PROTEIN TSAB"/>
    <property type="match status" value="1"/>
</dbReference>
<dbReference type="Pfam" id="PF00814">
    <property type="entry name" value="TsaD"/>
    <property type="match status" value="1"/>
</dbReference>
<comment type="caution">
    <text evidence="3">The sequence shown here is derived from an EMBL/GenBank/DDBJ whole genome shotgun (WGS) entry which is preliminary data.</text>
</comment>
<dbReference type="GO" id="GO:0002949">
    <property type="term" value="P:tRNA threonylcarbamoyladenosine modification"/>
    <property type="evidence" value="ECO:0007669"/>
    <property type="project" value="InterPro"/>
</dbReference>
<evidence type="ECO:0000313" key="4">
    <source>
        <dbReference type="Proteomes" id="UP000545037"/>
    </source>
</evidence>
<dbReference type="PANTHER" id="PTHR11735">
    <property type="entry name" value="TRNA N6-ADENOSINE THREONYLCARBAMOYLTRANSFERASE"/>
    <property type="match status" value="1"/>
</dbReference>
<dbReference type="AlphaFoldDB" id="A0A7W9FER3"/>
<evidence type="ECO:0000313" key="3">
    <source>
        <dbReference type="EMBL" id="MBB5746726.1"/>
    </source>
</evidence>
<gene>
    <name evidence="3" type="ORF">GGR13_002333</name>
</gene>
<dbReference type="CDD" id="cd24032">
    <property type="entry name" value="ASKHA_NBD_TsaB"/>
    <property type="match status" value="1"/>
</dbReference>
<reference evidence="3 4" key="1">
    <citation type="submission" date="2020-08" db="EMBL/GenBank/DDBJ databases">
        <title>Genomic Encyclopedia of Type Strains, Phase IV (KMG-IV): sequencing the most valuable type-strain genomes for metagenomic binning, comparative biology and taxonomic classification.</title>
        <authorList>
            <person name="Goeker M."/>
        </authorList>
    </citation>
    <scope>NUCLEOTIDE SEQUENCE [LARGE SCALE GENOMIC DNA]</scope>
    <source>
        <strain evidence="3 4">DSM 4737</strain>
    </source>
</reference>
<evidence type="ECO:0000259" key="2">
    <source>
        <dbReference type="Pfam" id="PF00814"/>
    </source>
</evidence>
<sequence>MHGMLDGRAVLEYFLAIRDERVRRALARIGAALASRPEQRNPLDDRSMKVLVIDTALGACTVGVFEADQALAMRSEPMAKGHSERIGGIVRDVMAASGIGFDALDRIGVTVGPGSFTGLRVGLAFAQGLGEALDRPVIGLSTLAALAASRPTPDAAPFAAVVDARRGQVYLQAFRGDQPLCPPQAVAIDAAVDLVAELGCAGVVGTGAAILNARRGERSMKPLPLPDPPIIHPSPPALARLTRLADPAGSPPRPLYLRAPDATPPTRLPGQARTPVA</sequence>
<accession>A0A7W9FER3</accession>
<dbReference type="NCBIfam" id="TIGR03725">
    <property type="entry name" value="T6A_YeaZ"/>
    <property type="match status" value="1"/>
</dbReference>
<name>A0A7W9FER3_9CAUL</name>
<keyword evidence="4" id="KW-1185">Reference proteome</keyword>
<organism evidence="3 4">
    <name type="scientific">Brevundimonas variabilis</name>
    <dbReference type="NCBI Taxonomy" id="74312"/>
    <lineage>
        <taxon>Bacteria</taxon>
        <taxon>Pseudomonadati</taxon>
        <taxon>Pseudomonadota</taxon>
        <taxon>Alphaproteobacteria</taxon>
        <taxon>Caulobacterales</taxon>
        <taxon>Caulobacteraceae</taxon>
        <taxon>Brevundimonas</taxon>
    </lineage>
</organism>